<dbReference type="InterPro" id="IPR028098">
    <property type="entry name" value="Glyco_trans_4-like_N"/>
</dbReference>
<dbReference type="PANTHER" id="PTHR12526">
    <property type="entry name" value="GLYCOSYLTRANSFERASE"/>
    <property type="match status" value="1"/>
</dbReference>
<evidence type="ECO:0000256" key="2">
    <source>
        <dbReference type="ARBA" id="ARBA00022676"/>
    </source>
</evidence>
<protein>
    <submittedName>
        <fullName evidence="5">Glycosyltransferase</fullName>
    </submittedName>
</protein>
<dbReference type="GO" id="GO:0016757">
    <property type="term" value="F:glycosyltransferase activity"/>
    <property type="evidence" value="ECO:0007669"/>
    <property type="project" value="UniProtKB-KW"/>
</dbReference>
<feature type="domain" description="Glycosyltransferase subfamily 4-like N-terminal" evidence="4">
    <location>
        <begin position="39"/>
        <end position="175"/>
    </location>
</feature>
<comment type="similarity">
    <text evidence="1">Belongs to the glycosyltransferase group 1 family. Glycosyltransferase 4 subfamily.</text>
</comment>
<reference evidence="5" key="1">
    <citation type="submission" date="2021-03" db="EMBL/GenBank/DDBJ databases">
        <title>X isolated from Micromonospora tulbaghiae.</title>
        <authorList>
            <person name="Stennett H.L."/>
        </authorList>
    </citation>
    <scope>NUCLEOTIDE SEQUENCE</scope>
    <source>
        <strain evidence="5">28M1-20</strain>
    </source>
</reference>
<comment type="caution">
    <text evidence="5">The sequence shown here is derived from an EMBL/GenBank/DDBJ whole genome shotgun (WGS) entry which is preliminary data.</text>
</comment>
<evidence type="ECO:0000259" key="4">
    <source>
        <dbReference type="Pfam" id="PF13579"/>
    </source>
</evidence>
<keyword evidence="3" id="KW-0808">Transferase</keyword>
<dbReference type="AlphaFoldDB" id="A0AAW4JF64"/>
<evidence type="ECO:0000256" key="1">
    <source>
        <dbReference type="ARBA" id="ARBA00009481"/>
    </source>
</evidence>
<dbReference type="RefSeq" id="WP_151498930.1">
    <property type="nucleotide sequence ID" value="NZ_JAGFVQ010000014.1"/>
</dbReference>
<accession>A0AAW4JF64</accession>
<proteinExistence type="inferred from homology"/>
<evidence type="ECO:0000256" key="3">
    <source>
        <dbReference type="ARBA" id="ARBA00022679"/>
    </source>
</evidence>
<sequence length="429" mass="46848">MKPAPRSGAAAHDPTGRPALRVAVIVKTNYGGLWTIPQACALRDRGHEVVVICPPGGRLNARLAEAGIRTVASPFSFRFRPSLTTLSELWRLRRLVRRLRPQVLYHHLYAATLGARLATVGLPLARVQFVAGPAFLESRAVRVVERLLWRLDRTIICGTRYTSRLYGELGVPASRRPAVTSGLNLAWATADLPDDTAATRAEARAKCRADLGLSPDQFVVIMVAYVYPPRKLAAHRDRAFKGHDVLLAAWQEIRSRHPEAVLMLVGGGSDQAGEEHRQELIRRFGVADDHSVRWIDTADDVRPYYRAADLSVSPSLSEGHGAPPEAALLDVPSVVSDAGGLPETVDESCGWVVPRDDPAALAEAIEHAYTEFRSGRLAERGLRARERSHRHFDNRISAVRMAEVVEHAAGVGGPPGEYAPPAAGKVHSR</sequence>
<organism evidence="5 6">
    <name type="scientific">Micromonospora tulbaghiae</name>
    <dbReference type="NCBI Taxonomy" id="479978"/>
    <lineage>
        <taxon>Bacteria</taxon>
        <taxon>Bacillati</taxon>
        <taxon>Actinomycetota</taxon>
        <taxon>Actinomycetes</taxon>
        <taxon>Micromonosporales</taxon>
        <taxon>Micromonosporaceae</taxon>
        <taxon>Micromonospora</taxon>
    </lineage>
</organism>
<evidence type="ECO:0000313" key="6">
    <source>
        <dbReference type="Proteomes" id="UP000669887"/>
    </source>
</evidence>
<dbReference type="Pfam" id="PF13692">
    <property type="entry name" value="Glyco_trans_1_4"/>
    <property type="match status" value="1"/>
</dbReference>
<dbReference type="Pfam" id="PF13579">
    <property type="entry name" value="Glyco_trans_4_4"/>
    <property type="match status" value="1"/>
</dbReference>
<dbReference type="SUPFAM" id="SSF53756">
    <property type="entry name" value="UDP-Glycosyltransferase/glycogen phosphorylase"/>
    <property type="match status" value="1"/>
</dbReference>
<dbReference type="Gene3D" id="3.40.50.2000">
    <property type="entry name" value="Glycogen Phosphorylase B"/>
    <property type="match status" value="2"/>
</dbReference>
<dbReference type="EMBL" id="JAGFVQ010000014">
    <property type="protein sequence ID" value="MBO4140478.1"/>
    <property type="molecule type" value="Genomic_DNA"/>
</dbReference>
<dbReference type="PANTHER" id="PTHR12526:SF640">
    <property type="entry name" value="COLANIC ACID BIOSYNTHESIS GLYCOSYLTRANSFERASE WCAL-RELATED"/>
    <property type="match status" value="1"/>
</dbReference>
<dbReference type="Proteomes" id="UP000669887">
    <property type="component" value="Unassembled WGS sequence"/>
</dbReference>
<keyword evidence="2" id="KW-0328">Glycosyltransferase</keyword>
<evidence type="ECO:0000313" key="5">
    <source>
        <dbReference type="EMBL" id="MBO4140478.1"/>
    </source>
</evidence>
<gene>
    <name evidence="5" type="ORF">J5U46_10015</name>
</gene>
<name>A0AAW4JF64_9ACTN</name>